<gene>
    <name evidence="1" type="ORF">Sv326_0486</name>
</gene>
<protein>
    <submittedName>
        <fullName evidence="1">Uncharacterized protein</fullName>
    </submittedName>
</protein>
<accession>A0A7D6BSV4</accession>
<dbReference type="EMBL" id="CP058998">
    <property type="protein sequence ID" value="QLJ52661.1"/>
    <property type="molecule type" value="Genomic_DNA"/>
</dbReference>
<proteinExistence type="predicted"/>
<sequence>MFMSKLAVAEKAMFGETELERVNPRMWIGKSFDKSTGNVTEISLILLNDGRIKLIEQILDKNNKSLFYFKSNFNQNAKQIETEERRGSSDTTDEVRGENMVGFLKNKEVQAELTKINKTTLTKSLNHL</sequence>
<evidence type="ECO:0000313" key="1">
    <source>
        <dbReference type="EMBL" id="QLJ52661.1"/>
    </source>
</evidence>
<reference evidence="2" key="1">
    <citation type="submission" date="2020-07" db="EMBL/GenBank/DDBJ databases">
        <title>Metabolic diversity and evolutionary history of the archaeal phylum ###Micrarchaeota### uncovered from a freshwater lake metagenome.</title>
        <authorList>
            <person name="Kadnikov V.V."/>
            <person name="Savvichev A.S."/>
            <person name="Mardanov A.V."/>
            <person name="Beletsky A.V."/>
            <person name="Chupakov A.V."/>
            <person name="Kokryatskaya N.M."/>
            <person name="Pimenov N.V."/>
            <person name="Ravin N.V."/>
        </authorList>
    </citation>
    <scope>NUCLEOTIDE SEQUENCE [LARGE SCALE GENOMIC DNA]</scope>
</reference>
<name>A0A7D6BSV4_FERL1</name>
<dbReference type="Proteomes" id="UP000510821">
    <property type="component" value="Chromosome"/>
</dbReference>
<dbReference type="KEGG" id="flt:Sv326_0486"/>
<organism evidence="1 2">
    <name type="scientific">Fermentimicrarchaeum limneticum</name>
    <dbReference type="NCBI Taxonomy" id="2795018"/>
    <lineage>
        <taxon>Archaea</taxon>
        <taxon>Candidatus Micrarchaeota</taxon>
        <taxon>Candidatus Fermentimicrarchaeales</taxon>
        <taxon>Candidatus Fermentimicrarchaeaceae</taxon>
        <taxon>Candidatus Fermentimicrarchaeum</taxon>
    </lineage>
</organism>
<evidence type="ECO:0000313" key="2">
    <source>
        <dbReference type="Proteomes" id="UP000510821"/>
    </source>
</evidence>
<dbReference type="AlphaFoldDB" id="A0A7D6BSV4"/>